<dbReference type="EMBL" id="PGFG01000001">
    <property type="protein sequence ID" value="PJJ75064.1"/>
    <property type="molecule type" value="Genomic_DNA"/>
</dbReference>
<evidence type="ECO:0000313" key="3">
    <source>
        <dbReference type="Proteomes" id="UP000230000"/>
    </source>
</evidence>
<proteinExistence type="predicted"/>
<organism evidence="2 3">
    <name type="scientific">Thermoflavifilum aggregans</name>
    <dbReference type="NCBI Taxonomy" id="454188"/>
    <lineage>
        <taxon>Bacteria</taxon>
        <taxon>Pseudomonadati</taxon>
        <taxon>Bacteroidota</taxon>
        <taxon>Chitinophagia</taxon>
        <taxon>Chitinophagales</taxon>
        <taxon>Chitinophagaceae</taxon>
        <taxon>Thermoflavifilum</taxon>
    </lineage>
</organism>
<comment type="caution">
    <text evidence="2">The sequence shown here is derived from an EMBL/GenBank/DDBJ whole genome shotgun (WGS) entry which is preliminary data.</text>
</comment>
<dbReference type="AlphaFoldDB" id="A0A2M9CT22"/>
<gene>
    <name evidence="2" type="ORF">BXY57_0632</name>
</gene>
<keyword evidence="1" id="KW-0175">Coiled coil</keyword>
<keyword evidence="3" id="KW-1185">Reference proteome</keyword>
<sequence>MEMNLYDVYRILDIHQPSNAEEVIARYRELKEKYNQIKETTKDLKTQMLYQRKLIELDDAYLYFLRHHMQ</sequence>
<dbReference type="OrthoDB" id="677245at2"/>
<reference evidence="2 3" key="1">
    <citation type="submission" date="2017-11" db="EMBL/GenBank/DDBJ databases">
        <title>Genomic Encyclopedia of Archaeal and Bacterial Type Strains, Phase II (KMG-II): From Individual Species to Whole Genera.</title>
        <authorList>
            <person name="Goeker M."/>
        </authorList>
    </citation>
    <scope>NUCLEOTIDE SEQUENCE [LARGE SCALE GENOMIC DNA]</scope>
    <source>
        <strain evidence="2 3">DSM 27268</strain>
    </source>
</reference>
<evidence type="ECO:0008006" key="4">
    <source>
        <dbReference type="Google" id="ProtNLM"/>
    </source>
</evidence>
<dbReference type="RefSeq" id="WP_100313722.1">
    <property type="nucleotide sequence ID" value="NZ_PGFG01000001.1"/>
</dbReference>
<feature type="coiled-coil region" evidence="1">
    <location>
        <begin position="20"/>
        <end position="47"/>
    </location>
</feature>
<evidence type="ECO:0000256" key="1">
    <source>
        <dbReference type="SAM" id="Coils"/>
    </source>
</evidence>
<dbReference type="Proteomes" id="UP000230000">
    <property type="component" value="Unassembled WGS sequence"/>
</dbReference>
<name>A0A2M9CT22_9BACT</name>
<evidence type="ECO:0000313" key="2">
    <source>
        <dbReference type="EMBL" id="PJJ75064.1"/>
    </source>
</evidence>
<accession>A0A2M9CT22</accession>
<protein>
    <recommendedName>
        <fullName evidence="4">J domain-containing protein</fullName>
    </recommendedName>
</protein>